<evidence type="ECO:0000313" key="2">
    <source>
        <dbReference type="EMBL" id="CAA0109468.1"/>
    </source>
</evidence>
<accession>A0A5S9PY78</accession>
<dbReference type="Proteomes" id="UP000433050">
    <property type="component" value="Unassembled WGS sequence"/>
</dbReference>
<evidence type="ECO:0000256" key="1">
    <source>
        <dbReference type="SAM" id="MobiDB-lite"/>
    </source>
</evidence>
<name>A0A5S9PY78_9HYPH</name>
<dbReference type="EMBL" id="CACSAS010000001">
    <property type="protein sequence ID" value="CAA0109468.1"/>
    <property type="molecule type" value="Genomic_DNA"/>
</dbReference>
<reference evidence="2 3" key="1">
    <citation type="submission" date="2019-12" db="EMBL/GenBank/DDBJ databases">
        <authorList>
            <person name="Reyes-Prieto M."/>
        </authorList>
    </citation>
    <scope>NUCLEOTIDE SEQUENCE [LARGE SCALE GENOMIC DNA]</scope>
    <source>
        <strain evidence="2">HF14-78462</strain>
    </source>
</reference>
<feature type="region of interest" description="Disordered" evidence="1">
    <location>
        <begin position="1"/>
        <end position="27"/>
    </location>
</feature>
<evidence type="ECO:0000313" key="3">
    <source>
        <dbReference type="Proteomes" id="UP000433050"/>
    </source>
</evidence>
<protein>
    <submittedName>
        <fullName evidence="2">Uncharacterized protein</fullName>
    </submittedName>
</protein>
<sequence length="429" mass="46162">MTQPAGIRTAGASAAARAPRAHRPATTMPATTMPAAFHGARGAACLAACLAVLLALPALPARADTAGKPEVPAFMDVVAGAPGAAPAVDIGKLDEAVGDGMVRREATAAEKKVIELNNVMFGIYDANLKKFIRNLREQNPIIIGLFNGDGGSMILYPPGKAPIVAPPVAPVYRLVKSVGHSSMAVFQLVATSVRDPAGDTSWRAPATAYRASLQEALGSLDAIEMTGEQRAVMRELITRNIAFLDSCLGKGTYTYAELEAFAYGLRPLIGKATEIAGLAQVEHWTGVLKDWRRMLGDDWGRTYAVTNTLYVTRRNNILFTLLAQQMGREAINTRLLLLETSAFQTKPQQMLELLARIVADRALGKVFFSDYYLMDSELLTDGTRKAMTDLAAQAGEEVLMPPLAPFLTNAWPWQTSAEFGTGPSQIDWK</sequence>
<organism evidence="2 3">
    <name type="scientific">Starkeya nomas</name>
    <dbReference type="NCBI Taxonomy" id="2666134"/>
    <lineage>
        <taxon>Bacteria</taxon>
        <taxon>Pseudomonadati</taxon>
        <taxon>Pseudomonadota</taxon>
        <taxon>Alphaproteobacteria</taxon>
        <taxon>Hyphomicrobiales</taxon>
        <taxon>Xanthobacteraceae</taxon>
        <taxon>Starkeya</taxon>
    </lineage>
</organism>
<dbReference type="AlphaFoldDB" id="A0A5S9PY78"/>
<keyword evidence="3" id="KW-1185">Reference proteome</keyword>
<gene>
    <name evidence="2" type="ORF">STARVERO_03734</name>
</gene>
<proteinExistence type="predicted"/>